<protein>
    <submittedName>
        <fullName evidence="2">Uncharacterized protein</fullName>
    </submittedName>
</protein>
<organism evidence="2 3">
    <name type="scientific">Musa balbisiana</name>
    <name type="common">Banana</name>
    <dbReference type="NCBI Taxonomy" id="52838"/>
    <lineage>
        <taxon>Eukaryota</taxon>
        <taxon>Viridiplantae</taxon>
        <taxon>Streptophyta</taxon>
        <taxon>Embryophyta</taxon>
        <taxon>Tracheophyta</taxon>
        <taxon>Spermatophyta</taxon>
        <taxon>Magnoliopsida</taxon>
        <taxon>Liliopsida</taxon>
        <taxon>Zingiberales</taxon>
        <taxon>Musaceae</taxon>
        <taxon>Musa</taxon>
    </lineage>
</organism>
<evidence type="ECO:0000313" key="3">
    <source>
        <dbReference type="Proteomes" id="UP000317650"/>
    </source>
</evidence>
<keyword evidence="3" id="KW-1185">Reference proteome</keyword>
<feature type="compositionally biased region" description="Acidic residues" evidence="1">
    <location>
        <begin position="139"/>
        <end position="148"/>
    </location>
</feature>
<feature type="region of interest" description="Disordered" evidence="1">
    <location>
        <begin position="1"/>
        <end position="57"/>
    </location>
</feature>
<sequence length="154" mass="16275">MVSASSDPPPSRPLNSIAVDPQHHARDLPYRPRQRNQADMATAGRAHSARSSGGDLRMVMRAKSARARGPAIQPSCAVAHAKDSTPEPMTAVTICELAVHTVPAHYIIAVRIPGKVFGGPDQTPTFLQPCMTTGGGGSGEEEEEEGEEIGQAKE</sequence>
<accession>A0A4S8IUI8</accession>
<gene>
    <name evidence="2" type="ORF">C4D60_Mb10t03710</name>
</gene>
<proteinExistence type="predicted"/>
<reference evidence="2 3" key="1">
    <citation type="journal article" date="2019" name="Nat. Plants">
        <title>Genome sequencing of Musa balbisiana reveals subgenome evolution and function divergence in polyploid bananas.</title>
        <authorList>
            <person name="Yao X."/>
        </authorList>
    </citation>
    <scope>NUCLEOTIDE SEQUENCE [LARGE SCALE GENOMIC DNA]</scope>
    <source>
        <strain evidence="3">cv. DH-PKW</strain>
        <tissue evidence="2">Leaves</tissue>
    </source>
</reference>
<dbReference type="Proteomes" id="UP000317650">
    <property type="component" value="Chromosome 10"/>
</dbReference>
<feature type="region of interest" description="Disordered" evidence="1">
    <location>
        <begin position="131"/>
        <end position="154"/>
    </location>
</feature>
<evidence type="ECO:0000313" key="2">
    <source>
        <dbReference type="EMBL" id="THU52411.1"/>
    </source>
</evidence>
<dbReference type="EMBL" id="PYDT01000008">
    <property type="protein sequence ID" value="THU52411.1"/>
    <property type="molecule type" value="Genomic_DNA"/>
</dbReference>
<dbReference type="AlphaFoldDB" id="A0A4S8IUI8"/>
<feature type="compositionally biased region" description="Basic and acidic residues" evidence="1">
    <location>
        <begin position="21"/>
        <end position="30"/>
    </location>
</feature>
<evidence type="ECO:0000256" key="1">
    <source>
        <dbReference type="SAM" id="MobiDB-lite"/>
    </source>
</evidence>
<name>A0A4S8IUI8_MUSBA</name>
<comment type="caution">
    <text evidence="2">The sequence shown here is derived from an EMBL/GenBank/DDBJ whole genome shotgun (WGS) entry which is preliminary data.</text>
</comment>